<dbReference type="AlphaFoldDB" id="A0A5S4ZR01"/>
<feature type="transmembrane region" description="Helical" evidence="5">
    <location>
        <begin position="35"/>
        <end position="53"/>
    </location>
</feature>
<evidence type="ECO:0000313" key="6">
    <source>
        <dbReference type="EMBL" id="TYO95130.1"/>
    </source>
</evidence>
<dbReference type="Proteomes" id="UP000323166">
    <property type="component" value="Unassembled WGS sequence"/>
</dbReference>
<protein>
    <submittedName>
        <fullName evidence="6">Holin, Cph1 family</fullName>
    </submittedName>
</protein>
<organism evidence="6 7">
    <name type="scientific">Desulfallas thermosapovorans DSM 6562</name>
    <dbReference type="NCBI Taxonomy" id="1121431"/>
    <lineage>
        <taxon>Bacteria</taxon>
        <taxon>Bacillati</taxon>
        <taxon>Bacillota</taxon>
        <taxon>Clostridia</taxon>
        <taxon>Eubacteriales</taxon>
        <taxon>Desulfallaceae</taxon>
        <taxon>Desulfallas</taxon>
    </lineage>
</organism>
<comment type="caution">
    <text evidence="6">The sequence shown here is derived from an EMBL/GenBank/DDBJ whole genome shotgun (WGS) entry which is preliminary data.</text>
</comment>
<evidence type="ECO:0000256" key="4">
    <source>
        <dbReference type="ARBA" id="ARBA00023136"/>
    </source>
</evidence>
<evidence type="ECO:0000256" key="5">
    <source>
        <dbReference type="SAM" id="Phobius"/>
    </source>
</evidence>
<dbReference type="EMBL" id="VNHM01000009">
    <property type="protein sequence ID" value="TYO95130.1"/>
    <property type="molecule type" value="Genomic_DNA"/>
</dbReference>
<dbReference type="NCBIfam" id="TIGR01593">
    <property type="entry name" value="holin_tox_secr"/>
    <property type="match status" value="1"/>
</dbReference>
<evidence type="ECO:0000256" key="1">
    <source>
        <dbReference type="ARBA" id="ARBA00004141"/>
    </source>
</evidence>
<evidence type="ECO:0000256" key="2">
    <source>
        <dbReference type="ARBA" id="ARBA00022692"/>
    </source>
</evidence>
<comment type="subcellular location">
    <subcellularLocation>
        <location evidence="1">Membrane</location>
        <topology evidence="1">Multi-pass membrane protein</topology>
    </subcellularLocation>
</comment>
<proteinExistence type="predicted"/>
<evidence type="ECO:0000313" key="7">
    <source>
        <dbReference type="Proteomes" id="UP000323166"/>
    </source>
</evidence>
<dbReference type="InterPro" id="IPR006480">
    <property type="entry name" value="Phage_holin_4_1"/>
</dbReference>
<keyword evidence="2 5" id="KW-0812">Transmembrane</keyword>
<name>A0A5S4ZR01_9FIRM</name>
<feature type="transmembrane region" description="Helical" evidence="5">
    <location>
        <begin position="65"/>
        <end position="82"/>
    </location>
</feature>
<sequence>MDSLASYLTAAKRVIIAVGTAITTFLGGWDMALKVLVIFVVCDYLTGLVAAWYQGELNSNTGFKGIAKKILLFVPIAVAYWLDQVTGQDILRSLAIWFYIANEGLSILENLGRAGVSIPVPLHEALEQLKNKGSGAK</sequence>
<dbReference type="RefSeq" id="WP_166511864.1">
    <property type="nucleotide sequence ID" value="NZ_VNHM01000009.1"/>
</dbReference>
<dbReference type="Pfam" id="PF05105">
    <property type="entry name" value="Phage_holin_4_1"/>
    <property type="match status" value="1"/>
</dbReference>
<reference evidence="6 7" key="1">
    <citation type="submission" date="2019-07" db="EMBL/GenBank/DDBJ databases">
        <title>Genomic Encyclopedia of Type Strains, Phase I: the one thousand microbial genomes (KMG-I) project.</title>
        <authorList>
            <person name="Kyrpides N."/>
        </authorList>
    </citation>
    <scope>NUCLEOTIDE SEQUENCE [LARGE SCALE GENOMIC DNA]</scope>
    <source>
        <strain evidence="6 7">DSM 6562</strain>
    </source>
</reference>
<dbReference type="GO" id="GO:0016020">
    <property type="term" value="C:membrane"/>
    <property type="evidence" value="ECO:0007669"/>
    <property type="project" value="UniProtKB-SubCell"/>
</dbReference>
<feature type="transmembrane region" description="Helical" evidence="5">
    <location>
        <begin position="12"/>
        <end position="29"/>
    </location>
</feature>
<accession>A0A5S4ZR01</accession>
<keyword evidence="7" id="KW-1185">Reference proteome</keyword>
<evidence type="ECO:0000256" key="3">
    <source>
        <dbReference type="ARBA" id="ARBA00022989"/>
    </source>
</evidence>
<gene>
    <name evidence="6" type="ORF">LX24_01859</name>
</gene>
<keyword evidence="4 5" id="KW-0472">Membrane</keyword>
<keyword evidence="3 5" id="KW-1133">Transmembrane helix</keyword>